<reference evidence="2" key="1">
    <citation type="submission" date="2022-05" db="EMBL/GenBank/DDBJ databases">
        <title>The Musa troglodytarum L. genome provides insights into the mechanism of non-climacteric behaviour and enrichment of carotenoids.</title>
        <authorList>
            <person name="Wang J."/>
        </authorList>
    </citation>
    <scope>NUCLEOTIDE SEQUENCE</scope>
    <source>
        <tissue evidence="2">Leaf</tissue>
    </source>
</reference>
<protein>
    <submittedName>
        <fullName evidence="2">Uncharacterized protein</fullName>
    </submittedName>
</protein>
<gene>
    <name evidence="2" type="ORF">MUK42_07692</name>
</gene>
<organism evidence="2 3">
    <name type="scientific">Musa troglodytarum</name>
    <name type="common">fe'i banana</name>
    <dbReference type="NCBI Taxonomy" id="320322"/>
    <lineage>
        <taxon>Eukaryota</taxon>
        <taxon>Viridiplantae</taxon>
        <taxon>Streptophyta</taxon>
        <taxon>Embryophyta</taxon>
        <taxon>Tracheophyta</taxon>
        <taxon>Spermatophyta</taxon>
        <taxon>Magnoliopsida</taxon>
        <taxon>Liliopsida</taxon>
        <taxon>Zingiberales</taxon>
        <taxon>Musaceae</taxon>
        <taxon>Musa</taxon>
    </lineage>
</organism>
<sequence length="163" mass="17430">MDFLSWSILADQGASARSAYLRIPAVNTTMATFHKWGLGSDSRNTRMATETSSTSHRKVAQPQLVVLPGVGGDSVGAAEVEEEEGSPEGGEVAVDVLFTRLCLVVEEVAERQIGNVVGAQVGSPEDEAQQPVLAPLPEEGDEDEDDLQAEAEEDQDADFFRTP</sequence>
<feature type="compositionally biased region" description="Acidic residues" evidence="1">
    <location>
        <begin position="138"/>
        <end position="157"/>
    </location>
</feature>
<proteinExistence type="predicted"/>
<dbReference type="AlphaFoldDB" id="A0A9E7HI57"/>
<feature type="region of interest" description="Disordered" evidence="1">
    <location>
        <begin position="119"/>
        <end position="163"/>
    </location>
</feature>
<dbReference type="Proteomes" id="UP001055439">
    <property type="component" value="Chromosome 8"/>
</dbReference>
<feature type="region of interest" description="Disordered" evidence="1">
    <location>
        <begin position="68"/>
        <end position="89"/>
    </location>
</feature>
<accession>A0A9E7HI57</accession>
<name>A0A9E7HI57_9LILI</name>
<dbReference type="EMBL" id="CP097510">
    <property type="protein sequence ID" value="URE34991.1"/>
    <property type="molecule type" value="Genomic_DNA"/>
</dbReference>
<evidence type="ECO:0000313" key="3">
    <source>
        <dbReference type="Proteomes" id="UP001055439"/>
    </source>
</evidence>
<evidence type="ECO:0000256" key="1">
    <source>
        <dbReference type="SAM" id="MobiDB-lite"/>
    </source>
</evidence>
<evidence type="ECO:0000313" key="2">
    <source>
        <dbReference type="EMBL" id="URE34991.1"/>
    </source>
</evidence>
<keyword evidence="3" id="KW-1185">Reference proteome</keyword>